<evidence type="ECO:0000313" key="2">
    <source>
        <dbReference type="Proteomes" id="UP000481033"/>
    </source>
</evidence>
<accession>A0A6M0RHV8</accession>
<dbReference type="Proteomes" id="UP000481033">
    <property type="component" value="Unassembled WGS sequence"/>
</dbReference>
<keyword evidence="2" id="KW-1185">Reference proteome</keyword>
<protein>
    <submittedName>
        <fullName evidence="1">Uncharacterized protein</fullName>
    </submittedName>
</protein>
<organism evidence="1 2">
    <name type="scientific">Adonisia turfae CCMR0081</name>
    <dbReference type="NCBI Taxonomy" id="2292702"/>
    <lineage>
        <taxon>Bacteria</taxon>
        <taxon>Bacillati</taxon>
        <taxon>Cyanobacteriota</taxon>
        <taxon>Adonisia</taxon>
        <taxon>Adonisia turfae</taxon>
    </lineage>
</organism>
<dbReference type="AlphaFoldDB" id="A0A6M0RHV8"/>
<evidence type="ECO:0000313" key="1">
    <source>
        <dbReference type="EMBL" id="NEZ55729.1"/>
    </source>
</evidence>
<sequence length="101" mass="11783">MIDSEKKSIQDDIVGGQPYWLLEDETPGLCETTSEPIFLMQIAEGRKFFIQEKASKQIRLDLSGDPKETLEEYYQLFLGNVIYLFGYERKEEYLVYGITQT</sequence>
<gene>
    <name evidence="1" type="ORF">DXZ20_08595</name>
</gene>
<comment type="caution">
    <text evidence="1">The sequence shown here is derived from an EMBL/GenBank/DDBJ whole genome shotgun (WGS) entry which is preliminary data.</text>
</comment>
<reference evidence="1 2" key="1">
    <citation type="journal article" date="2020" name="Microb. Ecol.">
        <title>Ecogenomics of the Marine Benthic Filamentous Cyanobacterium Adonisia.</title>
        <authorList>
            <person name="Walter J.M."/>
            <person name="Coutinho F.H."/>
            <person name="Leomil L."/>
            <person name="Hargreaves P.I."/>
            <person name="Campeao M.E."/>
            <person name="Vieira V.V."/>
            <person name="Silva B.S."/>
            <person name="Fistarol G.O."/>
            <person name="Salomon P.S."/>
            <person name="Sawabe T."/>
            <person name="Mino S."/>
            <person name="Hosokawa M."/>
            <person name="Miyashita H."/>
            <person name="Maruyama F."/>
            <person name="van Verk M.C."/>
            <person name="Dutilh B.E."/>
            <person name="Thompson C.C."/>
            <person name="Thompson F.L."/>
        </authorList>
    </citation>
    <scope>NUCLEOTIDE SEQUENCE [LARGE SCALE GENOMIC DNA]</scope>
    <source>
        <strain evidence="1 2">CCMR0081</strain>
    </source>
</reference>
<dbReference type="EMBL" id="QXHD01000004">
    <property type="protein sequence ID" value="NEZ55729.1"/>
    <property type="molecule type" value="Genomic_DNA"/>
</dbReference>
<proteinExistence type="predicted"/>
<name>A0A6M0RHV8_9CYAN</name>